<protein>
    <submittedName>
        <fullName evidence="1">Uncharacterized protein</fullName>
    </submittedName>
</protein>
<sequence>MDGFIIRLAPLTSSQPKDKQTVIERQYLEVTANIPMSPGSSLAVGWHC</sequence>
<reference evidence="1" key="1">
    <citation type="submission" date="2015-01" db="EMBL/GenBank/DDBJ databases">
        <authorList>
            <person name="Durling Mikael"/>
        </authorList>
    </citation>
    <scope>NUCLEOTIDE SEQUENCE</scope>
</reference>
<gene>
    <name evidence="1" type="ORF">BN869_000008056_1</name>
</gene>
<evidence type="ECO:0000313" key="1">
    <source>
        <dbReference type="EMBL" id="CEO51998.1"/>
    </source>
</evidence>
<dbReference type="EMBL" id="CDPU01000026">
    <property type="protein sequence ID" value="CEO51998.1"/>
    <property type="molecule type" value="Genomic_DNA"/>
</dbReference>
<name>A0A0B7K3P0_BIOOC</name>
<feature type="non-terminal residue" evidence="1">
    <location>
        <position position="48"/>
    </location>
</feature>
<dbReference type="AlphaFoldDB" id="A0A0B7K3P0"/>
<proteinExistence type="predicted"/>
<organism evidence="1">
    <name type="scientific">Bionectria ochroleuca</name>
    <name type="common">Gliocladium roseum</name>
    <dbReference type="NCBI Taxonomy" id="29856"/>
    <lineage>
        <taxon>Eukaryota</taxon>
        <taxon>Fungi</taxon>
        <taxon>Dikarya</taxon>
        <taxon>Ascomycota</taxon>
        <taxon>Pezizomycotina</taxon>
        <taxon>Sordariomycetes</taxon>
        <taxon>Hypocreomycetidae</taxon>
        <taxon>Hypocreales</taxon>
        <taxon>Bionectriaceae</taxon>
        <taxon>Clonostachys</taxon>
    </lineage>
</organism>
<accession>A0A0B7K3P0</accession>